<keyword evidence="2" id="KW-0812">Transmembrane</keyword>
<keyword evidence="2" id="KW-0472">Membrane</keyword>
<feature type="transmembrane region" description="Helical" evidence="2">
    <location>
        <begin position="113"/>
        <end position="132"/>
    </location>
</feature>
<name>A0A7Z0DP31_9ACTN</name>
<feature type="transmembrane region" description="Helical" evidence="2">
    <location>
        <begin position="152"/>
        <end position="171"/>
    </location>
</feature>
<sequence>MSARAFLVRGLLAGLLAGVATFLVAYAVGEPQVGAAIALETISSEDSGGDGHSHSHATEGGSEETAEVSRTNQSTWGLLTGALAVGVALGGIIGLVAAATMGRLGRLTPSQSTALVTLIGFVAVALVPFLKYPATPPAVGSGDTIGLRTSVYFGYLLVSVLAAVLATYGAVRLRERVGTYAAVVGGTAAYLVVVVVTGQLFVTVNEIGDFPADTLWSFRLASLITLATMWGVLGVALTGLVGRLYAAERAVAERKALAATL</sequence>
<feature type="region of interest" description="Disordered" evidence="1">
    <location>
        <begin position="45"/>
        <end position="69"/>
    </location>
</feature>
<feature type="transmembrane region" description="Helical" evidence="2">
    <location>
        <begin position="178"/>
        <end position="202"/>
    </location>
</feature>
<feature type="transmembrane region" description="Helical" evidence="2">
    <location>
        <begin position="222"/>
        <end position="246"/>
    </location>
</feature>
<dbReference type="Pfam" id="PF09490">
    <property type="entry name" value="CbtA"/>
    <property type="match status" value="1"/>
</dbReference>
<comment type="caution">
    <text evidence="3">The sequence shown here is derived from an EMBL/GenBank/DDBJ whole genome shotgun (WGS) entry which is preliminary data.</text>
</comment>
<evidence type="ECO:0000256" key="2">
    <source>
        <dbReference type="SAM" id="Phobius"/>
    </source>
</evidence>
<gene>
    <name evidence="3" type="ORF">BJ988_003440</name>
</gene>
<evidence type="ECO:0000313" key="4">
    <source>
        <dbReference type="Proteomes" id="UP000564496"/>
    </source>
</evidence>
<keyword evidence="4" id="KW-1185">Reference proteome</keyword>
<keyword evidence="2" id="KW-1133">Transmembrane helix</keyword>
<protein>
    <submittedName>
        <fullName evidence="3">Putative cobalt transporter CbtA</fullName>
    </submittedName>
</protein>
<feature type="transmembrane region" description="Helical" evidence="2">
    <location>
        <begin position="76"/>
        <end position="101"/>
    </location>
</feature>
<dbReference type="Proteomes" id="UP000564496">
    <property type="component" value="Unassembled WGS sequence"/>
</dbReference>
<proteinExistence type="predicted"/>
<dbReference type="InterPro" id="IPR012666">
    <property type="entry name" value="CbtA_put"/>
</dbReference>
<dbReference type="AlphaFoldDB" id="A0A7Z0DP31"/>
<organism evidence="3 4">
    <name type="scientific">Nocardioides panzhihuensis</name>
    <dbReference type="NCBI Taxonomy" id="860243"/>
    <lineage>
        <taxon>Bacteria</taxon>
        <taxon>Bacillati</taxon>
        <taxon>Actinomycetota</taxon>
        <taxon>Actinomycetes</taxon>
        <taxon>Propionibacteriales</taxon>
        <taxon>Nocardioidaceae</taxon>
        <taxon>Nocardioides</taxon>
    </lineage>
</organism>
<dbReference type="RefSeq" id="WP_179659099.1">
    <property type="nucleotide sequence ID" value="NZ_JACBZR010000001.1"/>
</dbReference>
<evidence type="ECO:0000313" key="3">
    <source>
        <dbReference type="EMBL" id="NYI78792.1"/>
    </source>
</evidence>
<reference evidence="3 4" key="1">
    <citation type="submission" date="2020-07" db="EMBL/GenBank/DDBJ databases">
        <title>Sequencing the genomes of 1000 actinobacteria strains.</title>
        <authorList>
            <person name="Klenk H.-P."/>
        </authorList>
    </citation>
    <scope>NUCLEOTIDE SEQUENCE [LARGE SCALE GENOMIC DNA]</scope>
    <source>
        <strain evidence="3 4">DSM 26487</strain>
    </source>
</reference>
<evidence type="ECO:0000256" key="1">
    <source>
        <dbReference type="SAM" id="MobiDB-lite"/>
    </source>
</evidence>
<accession>A0A7Z0DP31</accession>
<dbReference type="EMBL" id="JACBZR010000001">
    <property type="protein sequence ID" value="NYI78792.1"/>
    <property type="molecule type" value="Genomic_DNA"/>
</dbReference>